<dbReference type="EMBL" id="JACICA010000007">
    <property type="protein sequence ID" value="MBB3702989.1"/>
    <property type="molecule type" value="Genomic_DNA"/>
</dbReference>
<feature type="signal peptide" evidence="1">
    <location>
        <begin position="1"/>
        <end position="19"/>
    </location>
</feature>
<evidence type="ECO:0000256" key="1">
    <source>
        <dbReference type="SAM" id="SignalP"/>
    </source>
</evidence>
<feature type="chain" id="PRO_5030719246" description="DUF4831 family protein" evidence="1">
    <location>
        <begin position="20"/>
        <end position="353"/>
    </location>
</feature>
<protein>
    <recommendedName>
        <fullName evidence="4">DUF4831 family protein</fullName>
    </recommendedName>
</protein>
<comment type="caution">
    <text evidence="2">The sequence shown here is derived from an EMBL/GenBank/DDBJ whole genome shotgun (WGS) entry which is preliminary data.</text>
</comment>
<accession>A0A7W5UF32</accession>
<dbReference type="RefSeq" id="WP_183696867.1">
    <property type="nucleotide sequence ID" value="NZ_JACICA010000007.1"/>
</dbReference>
<evidence type="ECO:0000313" key="2">
    <source>
        <dbReference type="EMBL" id="MBB3702989.1"/>
    </source>
</evidence>
<dbReference type="InterPro" id="IPR032265">
    <property type="entry name" value="DUF4831"/>
</dbReference>
<gene>
    <name evidence="2" type="ORF">FHS60_001462</name>
</gene>
<reference evidence="2 3" key="1">
    <citation type="submission" date="2020-08" db="EMBL/GenBank/DDBJ databases">
        <title>Genomic Encyclopedia of Type Strains, Phase IV (KMG-IV): sequencing the most valuable type-strain genomes for metagenomic binning, comparative biology and taxonomic classification.</title>
        <authorList>
            <person name="Goeker M."/>
        </authorList>
    </citation>
    <scope>NUCLEOTIDE SEQUENCE [LARGE SCALE GENOMIC DNA]</scope>
    <source>
        <strain evidence="2 3">DSM 22548</strain>
    </source>
</reference>
<evidence type="ECO:0000313" key="3">
    <source>
        <dbReference type="Proteomes" id="UP000541425"/>
    </source>
</evidence>
<dbReference type="Pfam" id="PF16115">
    <property type="entry name" value="DUF4831"/>
    <property type="match status" value="1"/>
</dbReference>
<proteinExistence type="predicted"/>
<dbReference type="Proteomes" id="UP000541425">
    <property type="component" value="Unassembled WGS sequence"/>
</dbReference>
<name>A0A7W5UF32_9BACT</name>
<keyword evidence="1" id="KW-0732">Signal</keyword>
<evidence type="ECO:0008006" key="4">
    <source>
        <dbReference type="Google" id="ProtNLM"/>
    </source>
</evidence>
<dbReference type="AlphaFoldDB" id="A0A7W5UF32"/>
<sequence length="353" mass="39348">MKKFFAFLLCCFYSLLSTAQTEVTPYQPGITENGITYFLPKTAFHIVVTMTRTSYKPGRLAAYAEVYLRQNNVSKEAYDEWTIQSVRIEPYGTPDKSQAYTIKLKPRTSAPLVSLTREGLLLGINTAIRLPGELTQPSITQVVVDTAENFGTQEMLAAGNIDKLAQLTAEEIFNIRESRSALAKGEADFMPQDGEQLKLMMASLDKQEAGLLKLFLGTRTSETRVSTVNCVLNVPIEKGILCRFSSQRGLLNQDDTEGLPVYICMTSLENLPQAVETTQKKQEDDVRYVVPAVAQVKIFDDKQIYTNLETPVAQLGRIEHLGGDLFNKKMKTHITFSPETGGILRIEAEGQNQ</sequence>
<organism evidence="2 3">
    <name type="scientific">Alloprevotella rava</name>
    <dbReference type="NCBI Taxonomy" id="671218"/>
    <lineage>
        <taxon>Bacteria</taxon>
        <taxon>Pseudomonadati</taxon>
        <taxon>Bacteroidota</taxon>
        <taxon>Bacteroidia</taxon>
        <taxon>Bacteroidales</taxon>
        <taxon>Prevotellaceae</taxon>
        <taxon>Alloprevotella</taxon>
    </lineage>
</organism>